<evidence type="ECO:0000313" key="2">
    <source>
        <dbReference type="EMBL" id="CAK7928857.1"/>
    </source>
</evidence>
<feature type="compositionally biased region" description="Polar residues" evidence="1">
    <location>
        <begin position="1"/>
        <end position="15"/>
    </location>
</feature>
<comment type="caution">
    <text evidence="2">The sequence shown here is derived from an EMBL/GenBank/DDBJ whole genome shotgun (WGS) entry which is preliminary data.</text>
</comment>
<gene>
    <name evidence="2" type="ORF">PM001_LOCUS14007</name>
</gene>
<evidence type="ECO:0000256" key="1">
    <source>
        <dbReference type="SAM" id="MobiDB-lite"/>
    </source>
</evidence>
<feature type="region of interest" description="Disordered" evidence="1">
    <location>
        <begin position="1"/>
        <end position="20"/>
    </location>
</feature>
<dbReference type="Proteomes" id="UP001162060">
    <property type="component" value="Unassembled WGS sequence"/>
</dbReference>
<evidence type="ECO:0000313" key="3">
    <source>
        <dbReference type="Proteomes" id="UP001162060"/>
    </source>
</evidence>
<reference evidence="2" key="1">
    <citation type="submission" date="2024-01" db="EMBL/GenBank/DDBJ databases">
        <authorList>
            <person name="Webb A."/>
        </authorList>
    </citation>
    <scope>NUCLEOTIDE SEQUENCE</scope>
    <source>
        <strain evidence="2">Pm1</strain>
    </source>
</reference>
<name>A0AAV1U4W7_9STRA</name>
<protein>
    <submittedName>
        <fullName evidence="2">Uncharacterized protein</fullName>
    </submittedName>
</protein>
<organism evidence="2 3">
    <name type="scientific">Peronospora matthiolae</name>
    <dbReference type="NCBI Taxonomy" id="2874970"/>
    <lineage>
        <taxon>Eukaryota</taxon>
        <taxon>Sar</taxon>
        <taxon>Stramenopiles</taxon>
        <taxon>Oomycota</taxon>
        <taxon>Peronosporomycetes</taxon>
        <taxon>Peronosporales</taxon>
        <taxon>Peronosporaceae</taxon>
        <taxon>Peronospora</taxon>
    </lineage>
</organism>
<accession>A0AAV1U4W7</accession>
<proteinExistence type="predicted"/>
<sequence>MVSQWAQKMQPSQDPSLGLGTEDAAVTRSISRLFLSDFANADGLPVGTEDAAVTRSTSRLFLSKESYPCFI</sequence>
<dbReference type="EMBL" id="CAKLBY020000138">
    <property type="protein sequence ID" value="CAK7928857.1"/>
    <property type="molecule type" value="Genomic_DNA"/>
</dbReference>
<dbReference type="AlphaFoldDB" id="A0AAV1U4W7"/>